<proteinExistence type="predicted"/>
<keyword evidence="2" id="KW-1185">Reference proteome</keyword>
<accession>A0A922NYY8</accession>
<comment type="caution">
    <text evidence="1">The sequence shown here is derived from an EMBL/GenBank/DDBJ whole genome shotgun (WGS) entry which is preliminary data.</text>
</comment>
<reference evidence="1 2" key="1">
    <citation type="submission" date="2014-06" db="EMBL/GenBank/DDBJ databases">
        <title>Rhizobium pelagicum/R2-400B4.</title>
        <authorList>
            <person name="Kimes N.E."/>
            <person name="Lopez-Perez M."/>
        </authorList>
    </citation>
    <scope>NUCLEOTIDE SEQUENCE [LARGE SCALE GENOMIC DNA]</scope>
    <source>
        <strain evidence="1 2">R2-400B4</strain>
    </source>
</reference>
<dbReference type="AlphaFoldDB" id="A0A922NYY8"/>
<gene>
    <name evidence="1" type="ORF">GV68_08510</name>
</gene>
<dbReference type="EMBL" id="JOKJ01000019">
    <property type="protein sequence ID" value="KEQ05562.1"/>
    <property type="molecule type" value="Genomic_DNA"/>
</dbReference>
<dbReference type="RefSeq" id="WP_037189693.1">
    <property type="nucleotide sequence ID" value="NZ_JOKJ01000019.1"/>
</dbReference>
<protein>
    <submittedName>
        <fullName evidence="1">Uncharacterized protein</fullName>
    </submittedName>
</protein>
<name>A0A922NYY8_9HYPH</name>
<evidence type="ECO:0000313" key="2">
    <source>
        <dbReference type="Proteomes" id="UP000052167"/>
    </source>
</evidence>
<organism evidence="1 2">
    <name type="scientific">Pseudorhizobium pelagicum</name>
    <dbReference type="NCBI Taxonomy" id="1509405"/>
    <lineage>
        <taxon>Bacteria</taxon>
        <taxon>Pseudomonadati</taxon>
        <taxon>Pseudomonadota</taxon>
        <taxon>Alphaproteobacteria</taxon>
        <taxon>Hyphomicrobiales</taxon>
        <taxon>Rhizobiaceae</taxon>
        <taxon>Rhizobium/Agrobacterium group</taxon>
        <taxon>Pseudorhizobium</taxon>
    </lineage>
</organism>
<evidence type="ECO:0000313" key="1">
    <source>
        <dbReference type="EMBL" id="KEQ05562.1"/>
    </source>
</evidence>
<sequence>MKTTMIRASDELVEQLRVLKEAMEASSYQRVIKELADAKLKECRAVTRDGYLPVGTVVGTKKDGPLIIADIKAGLVYFTDGSYVVNGGKVCYNLEFLANSVEEYEGGRFGE</sequence>
<dbReference type="Proteomes" id="UP000052167">
    <property type="component" value="Unassembled WGS sequence"/>
</dbReference>